<dbReference type="InterPro" id="IPR000489">
    <property type="entry name" value="Pterin-binding_dom"/>
</dbReference>
<dbReference type="InterPro" id="IPR035907">
    <property type="entry name" value="Hppk_sf"/>
</dbReference>
<keyword evidence="10" id="KW-0418">Kinase</keyword>
<evidence type="ECO:0000256" key="10">
    <source>
        <dbReference type="ARBA" id="ARBA00022777"/>
    </source>
</evidence>
<dbReference type="GO" id="GO:0003848">
    <property type="term" value="F:2-amino-4-hydroxy-6-hydroxymethyldihydropteridine diphosphokinase activity"/>
    <property type="evidence" value="ECO:0007669"/>
    <property type="project" value="UniProtKB-EC"/>
</dbReference>
<proteinExistence type="inferred from homology"/>
<dbReference type="PROSITE" id="PS00794">
    <property type="entry name" value="HPPK"/>
    <property type="match status" value="1"/>
</dbReference>
<dbReference type="FunFam" id="3.20.20.20:FF:000006">
    <property type="entry name" value="Dihydropteroate synthase"/>
    <property type="match status" value="1"/>
</dbReference>
<comment type="catalytic activity">
    <reaction evidence="1">
        <text>(7,8-dihydropterin-6-yl)methyl diphosphate + 4-aminobenzoate = 7,8-dihydropteroate + diphosphate</text>
        <dbReference type="Rhea" id="RHEA:19949"/>
        <dbReference type="ChEBI" id="CHEBI:17836"/>
        <dbReference type="ChEBI" id="CHEBI:17839"/>
        <dbReference type="ChEBI" id="CHEBI:33019"/>
        <dbReference type="ChEBI" id="CHEBI:72950"/>
        <dbReference type="EC" id="2.5.1.15"/>
    </reaction>
</comment>
<evidence type="ECO:0000256" key="3">
    <source>
        <dbReference type="ARBA" id="ARBA00001946"/>
    </source>
</evidence>
<dbReference type="CDD" id="cd00483">
    <property type="entry name" value="HPPK"/>
    <property type="match status" value="1"/>
</dbReference>
<evidence type="ECO:0000256" key="5">
    <source>
        <dbReference type="ARBA" id="ARBA00005051"/>
    </source>
</evidence>
<comment type="similarity">
    <text evidence="6">In the C-terminal section; belongs to the DHPS family.</text>
</comment>
<gene>
    <name evidence="16" type="ORF">CYCCA115_LOCUS8936</name>
</gene>
<dbReference type="Gene3D" id="3.30.70.560">
    <property type="entry name" value="7,8-Dihydro-6-hydroxymethylpterin-pyrophosphokinase HPPK"/>
    <property type="match status" value="1"/>
</dbReference>
<evidence type="ECO:0000313" key="16">
    <source>
        <dbReference type="EMBL" id="CAJ1944535.1"/>
    </source>
</evidence>
<evidence type="ECO:0000256" key="6">
    <source>
        <dbReference type="ARBA" id="ARBA00009951"/>
    </source>
</evidence>
<dbReference type="GO" id="GO:0046656">
    <property type="term" value="P:folic acid biosynthetic process"/>
    <property type="evidence" value="ECO:0007669"/>
    <property type="project" value="UniProtKB-KW"/>
</dbReference>
<keyword evidence="8" id="KW-0479">Metal-binding</keyword>
<dbReference type="GO" id="GO:0016301">
    <property type="term" value="F:kinase activity"/>
    <property type="evidence" value="ECO:0007669"/>
    <property type="project" value="UniProtKB-KW"/>
</dbReference>
<keyword evidence="17" id="KW-1185">Reference proteome</keyword>
<comment type="caution">
    <text evidence="16">The sequence shown here is derived from an EMBL/GenBank/DDBJ whole genome shotgun (WGS) entry which is preliminary data.</text>
</comment>
<evidence type="ECO:0000256" key="4">
    <source>
        <dbReference type="ARBA" id="ARBA00004763"/>
    </source>
</evidence>
<feature type="domain" description="Pterin-binding" evidence="15">
    <location>
        <begin position="282"/>
        <end position="550"/>
    </location>
</feature>
<dbReference type="InterPro" id="IPR011005">
    <property type="entry name" value="Dihydropteroate_synth-like_sf"/>
</dbReference>
<keyword evidence="13" id="KW-0289">Folate biosynthesis</keyword>
<dbReference type="NCBIfam" id="TIGR01498">
    <property type="entry name" value="folK"/>
    <property type="match status" value="1"/>
</dbReference>
<name>A0AAD2CRZ1_9STRA</name>
<evidence type="ECO:0000259" key="15">
    <source>
        <dbReference type="PROSITE" id="PS50972"/>
    </source>
</evidence>
<keyword evidence="9" id="KW-0547">Nucleotide-binding</keyword>
<dbReference type="PANTHER" id="PTHR20941:SF1">
    <property type="entry name" value="FOLIC ACID SYNTHESIS PROTEIN FOL1"/>
    <property type="match status" value="1"/>
</dbReference>
<dbReference type="InterPro" id="IPR000550">
    <property type="entry name" value="Hppk"/>
</dbReference>
<evidence type="ECO:0000256" key="12">
    <source>
        <dbReference type="ARBA" id="ARBA00022842"/>
    </source>
</evidence>
<comment type="cofactor">
    <cofactor evidence="3">
        <name>Mg(2+)</name>
        <dbReference type="ChEBI" id="CHEBI:18420"/>
    </cofactor>
</comment>
<keyword evidence="7" id="KW-0808">Transferase</keyword>
<dbReference type="Proteomes" id="UP001295423">
    <property type="component" value="Unassembled WGS sequence"/>
</dbReference>
<comment type="pathway">
    <text evidence="4">Cofactor biosynthesis; tetrahydrofolate biosynthesis; 7,8-dihydrofolate from 2-amino-4-hydroxy-6-hydroxymethyl-7,8-dihydropteridine diphosphate and 4-aminobenzoate: step 1/2.</text>
</comment>
<keyword evidence="12" id="KW-0460">Magnesium</keyword>
<dbReference type="AlphaFoldDB" id="A0AAD2CRZ1"/>
<dbReference type="GO" id="GO:0005740">
    <property type="term" value="C:mitochondrial envelope"/>
    <property type="evidence" value="ECO:0007669"/>
    <property type="project" value="TreeGrafter"/>
</dbReference>
<accession>A0AAD2CRZ1</accession>
<dbReference type="PROSITE" id="PS50972">
    <property type="entry name" value="PTERIN_BINDING"/>
    <property type="match status" value="1"/>
</dbReference>
<keyword evidence="11" id="KW-0067">ATP-binding</keyword>
<dbReference type="PROSITE" id="PS00793">
    <property type="entry name" value="DHPS_2"/>
    <property type="match status" value="1"/>
</dbReference>
<comment type="catalytic activity">
    <reaction evidence="2">
        <text>6-hydroxymethyl-7,8-dihydropterin + ATP = (7,8-dihydropterin-6-yl)methyl diphosphate + AMP + H(+)</text>
        <dbReference type="Rhea" id="RHEA:11412"/>
        <dbReference type="ChEBI" id="CHEBI:15378"/>
        <dbReference type="ChEBI" id="CHEBI:30616"/>
        <dbReference type="ChEBI" id="CHEBI:44841"/>
        <dbReference type="ChEBI" id="CHEBI:72950"/>
        <dbReference type="ChEBI" id="CHEBI:456215"/>
        <dbReference type="EC" id="2.7.6.3"/>
    </reaction>
</comment>
<dbReference type="PANTHER" id="PTHR20941">
    <property type="entry name" value="FOLATE SYNTHESIS PROTEINS"/>
    <property type="match status" value="1"/>
</dbReference>
<evidence type="ECO:0000256" key="8">
    <source>
        <dbReference type="ARBA" id="ARBA00022723"/>
    </source>
</evidence>
<evidence type="ECO:0000256" key="1">
    <source>
        <dbReference type="ARBA" id="ARBA00000012"/>
    </source>
</evidence>
<dbReference type="InterPro" id="IPR006390">
    <property type="entry name" value="DHP_synth_dom"/>
</dbReference>
<sequence>MSATTGRRFISLTPRLVRVGVSKVAKHSALGGRVPFFQHKTRLFWYNAPMNQSRYRSNFVVPRGGASTENPIKQKKYRVFLAVGSNLGDRFQNIAVALDLLCDSSFDKSSYLDSRLVRTSFLYSTAPMYVTDQPQFMNGAVEVETDLEPRALLRRLKKVEEYLGRDLVHGQRNGPRPVDLDILFFDENHSEDATSGAPTRHSHRTPVIVNEPDLIIPHPLMQERSFVMDPLKEVAGDEYIHPKLEESVGDIWRKLKASASDGNDTVQILPLQRDRAVTFHETIVMGILNVTPDSFSDGGKWNNSVDTAVEHALQMETEGARIIDIGGESTRPGALEISIEEQIERTVPVIKVIRQKSDIPISIDTRHADVARAAIEAGADIVNDVSGGTFDPKMLETVAELRVPMILMHMRGTPESMQSMTKYENDDVCGAVTGALIERSCAAESNGIHRWQQVLDPGIGFAKDNEGNLRLLKHTATSMRQQLQGIPLLLGTSRKGFIGRITGESEASERDFGSVASVICALCLGSPTPSNLGCTILRVHNVKGTKQATLVMDAISKVD</sequence>
<evidence type="ECO:0000313" key="17">
    <source>
        <dbReference type="Proteomes" id="UP001295423"/>
    </source>
</evidence>
<reference evidence="16" key="1">
    <citation type="submission" date="2023-08" db="EMBL/GenBank/DDBJ databases">
        <authorList>
            <person name="Audoor S."/>
            <person name="Bilcke G."/>
        </authorList>
    </citation>
    <scope>NUCLEOTIDE SEQUENCE</scope>
</reference>
<dbReference type="SUPFAM" id="SSF51717">
    <property type="entry name" value="Dihydropteroate synthetase-like"/>
    <property type="match status" value="1"/>
</dbReference>
<dbReference type="GO" id="GO:0046872">
    <property type="term" value="F:metal ion binding"/>
    <property type="evidence" value="ECO:0007669"/>
    <property type="project" value="UniProtKB-KW"/>
</dbReference>
<dbReference type="Pfam" id="PF00809">
    <property type="entry name" value="Pterin_bind"/>
    <property type="match status" value="1"/>
</dbReference>
<evidence type="ECO:0000256" key="2">
    <source>
        <dbReference type="ARBA" id="ARBA00000198"/>
    </source>
</evidence>
<evidence type="ECO:0000256" key="13">
    <source>
        <dbReference type="ARBA" id="ARBA00022909"/>
    </source>
</evidence>
<dbReference type="EMBL" id="CAKOGP040001224">
    <property type="protein sequence ID" value="CAJ1944535.1"/>
    <property type="molecule type" value="Genomic_DNA"/>
</dbReference>
<dbReference type="SUPFAM" id="SSF55083">
    <property type="entry name" value="6-hydroxymethyl-7,8-dihydropterin pyrophosphokinase, HPPK"/>
    <property type="match status" value="1"/>
</dbReference>
<keyword evidence="14" id="KW-0511">Multifunctional enzyme</keyword>
<protein>
    <recommendedName>
        <fullName evidence="15">Pterin-binding domain-containing protein</fullName>
    </recommendedName>
</protein>
<evidence type="ECO:0000256" key="7">
    <source>
        <dbReference type="ARBA" id="ARBA00022679"/>
    </source>
</evidence>
<dbReference type="Pfam" id="PF01288">
    <property type="entry name" value="HPPK"/>
    <property type="match status" value="1"/>
</dbReference>
<dbReference type="Gene3D" id="3.20.20.20">
    <property type="entry name" value="Dihydropteroate synthase-like"/>
    <property type="match status" value="1"/>
</dbReference>
<dbReference type="GO" id="GO:0005524">
    <property type="term" value="F:ATP binding"/>
    <property type="evidence" value="ECO:0007669"/>
    <property type="project" value="UniProtKB-KW"/>
</dbReference>
<dbReference type="GO" id="GO:0004156">
    <property type="term" value="F:dihydropteroate synthase activity"/>
    <property type="evidence" value="ECO:0007669"/>
    <property type="project" value="UniProtKB-EC"/>
</dbReference>
<evidence type="ECO:0000256" key="9">
    <source>
        <dbReference type="ARBA" id="ARBA00022741"/>
    </source>
</evidence>
<dbReference type="NCBIfam" id="TIGR01496">
    <property type="entry name" value="DHPS"/>
    <property type="match status" value="1"/>
</dbReference>
<dbReference type="GO" id="GO:0046654">
    <property type="term" value="P:tetrahydrofolate biosynthetic process"/>
    <property type="evidence" value="ECO:0007669"/>
    <property type="project" value="TreeGrafter"/>
</dbReference>
<organism evidence="16 17">
    <name type="scientific">Cylindrotheca closterium</name>
    <dbReference type="NCBI Taxonomy" id="2856"/>
    <lineage>
        <taxon>Eukaryota</taxon>
        <taxon>Sar</taxon>
        <taxon>Stramenopiles</taxon>
        <taxon>Ochrophyta</taxon>
        <taxon>Bacillariophyta</taxon>
        <taxon>Bacillariophyceae</taxon>
        <taxon>Bacillariophycidae</taxon>
        <taxon>Bacillariales</taxon>
        <taxon>Bacillariaceae</taxon>
        <taxon>Cylindrotheca</taxon>
    </lineage>
</organism>
<dbReference type="CDD" id="cd00739">
    <property type="entry name" value="DHPS"/>
    <property type="match status" value="1"/>
</dbReference>
<dbReference type="InterPro" id="IPR045031">
    <property type="entry name" value="DHP_synth-like"/>
</dbReference>
<dbReference type="PROSITE" id="PS00792">
    <property type="entry name" value="DHPS_1"/>
    <property type="match status" value="1"/>
</dbReference>
<comment type="pathway">
    <text evidence="5">Cofactor biosynthesis; tetrahydrofolate biosynthesis; 2-amino-4-hydroxy-6-hydroxymethyl-7,8-dihydropteridine diphosphate from 7,8-dihydroneopterin triphosphate: step 4/4.</text>
</comment>
<evidence type="ECO:0000256" key="14">
    <source>
        <dbReference type="ARBA" id="ARBA00023268"/>
    </source>
</evidence>
<evidence type="ECO:0000256" key="11">
    <source>
        <dbReference type="ARBA" id="ARBA00022840"/>
    </source>
</evidence>